<dbReference type="EMBL" id="SKCS01000028">
    <property type="protein sequence ID" value="TNN20304.1"/>
    <property type="molecule type" value="Genomic_DNA"/>
</dbReference>
<feature type="non-terminal residue" evidence="5">
    <location>
        <position position="1780"/>
    </location>
</feature>
<name>A0A4Z2DUS3_SCHJA</name>
<dbReference type="PANTHER" id="PTHR11915">
    <property type="entry name" value="SPECTRIN/FILAMIN RELATED CYTOSKELETAL PROTEIN"/>
    <property type="match status" value="1"/>
</dbReference>
<protein>
    <submittedName>
        <fullName evidence="5">Utrophin</fullName>
    </submittedName>
</protein>
<dbReference type="Proteomes" id="UP000311919">
    <property type="component" value="Unassembled WGS sequence"/>
</dbReference>
<dbReference type="InterPro" id="IPR018159">
    <property type="entry name" value="Spectrin/alpha-actinin"/>
</dbReference>
<dbReference type="CDD" id="cd00176">
    <property type="entry name" value="SPEC"/>
    <property type="match status" value="1"/>
</dbReference>
<comment type="caution">
    <text evidence="5">The sequence shown here is derived from an EMBL/GenBank/DDBJ whole genome shotgun (WGS) entry which is preliminary data.</text>
</comment>
<dbReference type="InterPro" id="IPR002017">
    <property type="entry name" value="Spectrin_repeat"/>
</dbReference>
<keyword evidence="1" id="KW-0677">Repeat</keyword>
<keyword evidence="6" id="KW-1185">Reference proteome</keyword>
<accession>A0A4Z2DUS3</accession>
<evidence type="ECO:0000256" key="1">
    <source>
        <dbReference type="ARBA" id="ARBA00022737"/>
    </source>
</evidence>
<feature type="region of interest" description="Disordered" evidence="3">
    <location>
        <begin position="436"/>
        <end position="458"/>
    </location>
</feature>
<dbReference type="Gene3D" id="1.20.58.60">
    <property type="match status" value="3"/>
</dbReference>
<evidence type="ECO:0000313" key="5">
    <source>
        <dbReference type="EMBL" id="TNN20304.1"/>
    </source>
</evidence>
<evidence type="ECO:0000259" key="4">
    <source>
        <dbReference type="PROSITE" id="PS50021"/>
    </source>
</evidence>
<sequence length="1780" mass="201588">MHLQQCDIQLHIIIHSQCVNEIATVIQTTISEFTHSSTIDSEKLLKEYSPSSRTAVHTLLLLGLDTLWILIVAIRAGTGPSTNLVGSISSSGSTITKKCQSIASSGHSAPAALVSTRSPCVDRWLISQDKRLLAWCIAVTEGYPGISLTNFTHSWCDGLAFLAIAHQIRSELFTFESRLEKTPNQNLSLAFHLATAEFATPRLLEPVDMRPENADARSTAVYLLELRKAVERDRKRRSRGILEIQTSAMIHGQSNEEPNVTVESRCSPTSTCSTSETSWLDDEIGDSDDETGSDINHLPDPDHFATVIETTLAWLLAMEEQFMQNDLHEETRNYTGNNCTTNKNDQLQLAHNEEDKHFILRLQRANSNEAKLMHAAILKNIDDARDKFKTHEDLTAHLSRRQMAVGRCLRLGNRLIKTHENLENILKNNITLDQSELNSTQSGSDASAGEENAENVEDKQRQLLTQQKLRELDPVVIQRQTVLLATRWNNLCRLNTTVGKRITASLLRRQTMLLSAIRIQLDKLENEQITQSNQQIGPSIADVKRQLEANRHLEQLIESGEALAERLDNFVTIVPHKTTDSEEKYVNERGIENTIAELATRWSRLVGWVNTRYACLQNVLLYWRHFEEEASVLSDWLDERTDEVTRVVASLIPSVPNHHHSGNLLTTSHSRHNSLGNEIDLNEQKLKSYKLLERTGSSGSSLMQTQDSMERITISKDNLNRDSLQQMFISQNNTEMEAIDACLSPHESRWAQLLASLDRRAQAIREACGDTESVSHLVEKVVDQLVSRWSQLRDPQINCEDWPEKDIKDIENYVESTTKTSLLNSIPNNSLRYQQNSQSEVKRTTDGGHLSLPKATKISRFDMQPPPSPTGYRAEFETKAEELLNWLDNSAEILELITMARRRALEASGQTLALNSRAKSTNSDENDDDDDDDAVKVINRVSKEREDWRYTKQRVLLLGEQYREELSQAGENIEELDQLFDEIEERWSYLDKLLIEANRQVRISNQSVEFQQEAAKIQALLAQSNEEELKLKNEEKSQVNEFESVTNEIKSQPNTEKEIDGAIINKKIEDIRLIITQVKDSISQPINISNPEDADEQLNNLNKMIKDFEATTHFLVDWEINSSSPSEGICTKWNETLQDLREQYETVCTELNARVNFLQDLSEQHELFLNQFEGIEKWLSDMTDYLDSVSRAHLPSVPVIQAQLQESCEALNDMKTLKPTLQKVDEVAHRLLEYFSPAYAELIANRLQSLHNDWNEVRTLTKSNRDQLRAKLAEANSSAILNRNQEFSGTTILSNLSSSATVLTDTHTTTCKADSVDHLALINTTSTTSTTNNNYSTLLSTSANEFPTINSLTTLSSTTTPSTPTVTATSMPNTVQVDIEKLEIWMCQSKEQLSQFSLINDPNDLKNLENIIKVIGDKITENRPILAAIDTCSAVNLAGQSILDTEALLTKAHFADLESAVAAERERLMAAIYHLDDFKTVLNSEKRWFETVRTHNERVKSSNYSEISEITDDLESLDRLSREHTIDDEERLNKLANSLNESHVMSSAIMKELEKYKTELTSVKVEVDSTTDYLQNLLSHLRSVDERVVEVENSLLNIEDDLDDYFFNTQSKSDICILRDKLQTRLKHAKNLIKELDEMIEYKSLQPRTDCLTNRLETYKAQLQERVEPLSKILPQLSNPSVNQSIANKISMELKQIESKLNTLDVVSVDPEDIKAAVNNGRERVEPLSKILPQLSNPSVNQSIANKISMELKQIESKLNTLDVLSVDPEDIKAAVNNGR</sequence>
<dbReference type="SMART" id="SM00150">
    <property type="entry name" value="SPEC"/>
    <property type="match status" value="2"/>
</dbReference>
<feature type="compositionally biased region" description="Polar residues" evidence="3">
    <location>
        <begin position="250"/>
        <end position="262"/>
    </location>
</feature>
<dbReference type="PROSITE" id="PS50021">
    <property type="entry name" value="CH"/>
    <property type="match status" value="1"/>
</dbReference>
<dbReference type="Gene3D" id="1.10.418.10">
    <property type="entry name" value="Calponin-like domain"/>
    <property type="match status" value="1"/>
</dbReference>
<dbReference type="InterPro" id="IPR036872">
    <property type="entry name" value="CH_dom_sf"/>
</dbReference>
<feature type="compositionally biased region" description="Polar residues" evidence="3">
    <location>
        <begin position="436"/>
        <end position="445"/>
    </location>
</feature>
<reference evidence="5 6" key="1">
    <citation type="submission" date="2019-03" db="EMBL/GenBank/DDBJ databases">
        <title>An improved genome assembly of the fluke Schistosoma japonicum.</title>
        <authorList>
            <person name="Hu W."/>
            <person name="Luo F."/>
            <person name="Yin M."/>
            <person name="Mo X."/>
            <person name="Sun C."/>
            <person name="Wu Q."/>
            <person name="Zhu B."/>
            <person name="Xiang M."/>
            <person name="Wang J."/>
            <person name="Wang Y."/>
            <person name="Zhang T."/>
            <person name="Xu B."/>
            <person name="Zheng H."/>
            <person name="Feng Z."/>
        </authorList>
    </citation>
    <scope>NUCLEOTIDE SEQUENCE [LARGE SCALE GENOMIC DNA]</scope>
    <source>
        <strain evidence="5">HuSjv2</strain>
        <tissue evidence="5">Worms</tissue>
    </source>
</reference>
<dbReference type="InterPro" id="IPR001715">
    <property type="entry name" value="CH_dom"/>
</dbReference>
<feature type="coiled-coil region" evidence="2">
    <location>
        <begin position="959"/>
        <end position="986"/>
    </location>
</feature>
<dbReference type="SMART" id="SM00033">
    <property type="entry name" value="CH"/>
    <property type="match status" value="1"/>
</dbReference>
<organism evidence="5 6">
    <name type="scientific">Schistosoma japonicum</name>
    <name type="common">Blood fluke</name>
    <dbReference type="NCBI Taxonomy" id="6182"/>
    <lineage>
        <taxon>Eukaryota</taxon>
        <taxon>Metazoa</taxon>
        <taxon>Spiralia</taxon>
        <taxon>Lophotrochozoa</taxon>
        <taxon>Platyhelminthes</taxon>
        <taxon>Trematoda</taxon>
        <taxon>Digenea</taxon>
        <taxon>Strigeidida</taxon>
        <taxon>Schistosomatoidea</taxon>
        <taxon>Schistosomatidae</taxon>
        <taxon>Schistosoma</taxon>
    </lineage>
</organism>
<feature type="compositionally biased region" description="Low complexity" evidence="3">
    <location>
        <begin position="263"/>
        <end position="278"/>
    </location>
</feature>
<evidence type="ECO:0000313" key="6">
    <source>
        <dbReference type="Proteomes" id="UP000311919"/>
    </source>
</evidence>
<dbReference type="SUPFAM" id="SSF47576">
    <property type="entry name" value="Calponin-homology domain, CH-domain"/>
    <property type="match status" value="1"/>
</dbReference>
<proteinExistence type="predicted"/>
<dbReference type="SUPFAM" id="SSF46966">
    <property type="entry name" value="Spectrin repeat"/>
    <property type="match status" value="3"/>
</dbReference>
<evidence type="ECO:0000256" key="3">
    <source>
        <dbReference type="SAM" id="MobiDB-lite"/>
    </source>
</evidence>
<keyword evidence="2" id="KW-0175">Coiled coil</keyword>
<dbReference type="Pfam" id="PF00435">
    <property type="entry name" value="Spectrin"/>
    <property type="match status" value="1"/>
</dbReference>
<dbReference type="Pfam" id="PF00307">
    <property type="entry name" value="CH"/>
    <property type="match status" value="1"/>
</dbReference>
<gene>
    <name evidence="5" type="ORF">EWB00_004161</name>
</gene>
<dbReference type="OrthoDB" id="10057795at2759"/>
<dbReference type="STRING" id="6182.A0A4Z2DUS3"/>
<feature type="domain" description="Calponin-homology (CH)" evidence="4">
    <location>
        <begin position="126"/>
        <end position="231"/>
    </location>
</feature>
<feature type="region of interest" description="Disordered" evidence="3">
    <location>
        <begin position="250"/>
        <end position="282"/>
    </location>
</feature>
<evidence type="ECO:0000256" key="2">
    <source>
        <dbReference type="SAM" id="Coils"/>
    </source>
</evidence>